<reference evidence="1" key="1">
    <citation type="submission" date="2020-07" db="EMBL/GenBank/DDBJ databases">
        <authorList>
            <person name="Lin J."/>
        </authorList>
    </citation>
    <scope>NUCLEOTIDE SEQUENCE</scope>
</reference>
<organism evidence="1">
    <name type="scientific">Ananas comosus var. bracteatus</name>
    <name type="common">red pineapple</name>
    <dbReference type="NCBI Taxonomy" id="296719"/>
    <lineage>
        <taxon>Eukaryota</taxon>
        <taxon>Viridiplantae</taxon>
        <taxon>Streptophyta</taxon>
        <taxon>Embryophyta</taxon>
        <taxon>Tracheophyta</taxon>
        <taxon>Spermatophyta</taxon>
        <taxon>Magnoliopsida</taxon>
        <taxon>Liliopsida</taxon>
        <taxon>Poales</taxon>
        <taxon>Bromeliaceae</taxon>
        <taxon>Bromelioideae</taxon>
        <taxon>Ananas</taxon>
    </lineage>
</organism>
<evidence type="ECO:0000313" key="1">
    <source>
        <dbReference type="EMBL" id="CAD1821569.1"/>
    </source>
</evidence>
<sequence>MKHNALLHQQIPQKGFKTWCKEQSQGEARTQEEEKQQQQQTSNMILVNMRNSPRECLPGCCPAPLLGLIGPCRRGSTAAAVVTAAATTITSARISRSNFAKSTTSSILASTLFTNHESLPPFADALMNFLAAFPQFEEAQQAEHIRKNEYHHLAHHVCLDYTGISLFSHAQMVNFCSLPSSSSGLSRPPPPLFSISFKYGSWSLCSSM</sequence>
<dbReference type="EMBL" id="LR862141">
    <property type="protein sequence ID" value="CAD1821569.1"/>
    <property type="molecule type" value="Genomic_DNA"/>
</dbReference>
<proteinExistence type="predicted"/>
<accession>A0A6V7NSI2</accession>
<protein>
    <submittedName>
        <fullName evidence="1">Uncharacterized protein</fullName>
    </submittedName>
</protein>
<name>A0A6V7NSI2_ANACO</name>
<gene>
    <name evidence="1" type="ORF">CB5_LOCUS4780</name>
</gene>
<dbReference type="AlphaFoldDB" id="A0A6V7NSI2"/>